<comment type="caution">
    <text evidence="10">The sequence shown here is derived from an EMBL/GenBank/DDBJ whole genome shotgun (WGS) entry which is preliminary data.</text>
</comment>
<dbReference type="InterPro" id="IPR011527">
    <property type="entry name" value="ABC1_TM_dom"/>
</dbReference>
<keyword evidence="4" id="KW-0067">ATP-binding</keyword>
<evidence type="ECO:0000256" key="2">
    <source>
        <dbReference type="ARBA" id="ARBA00022692"/>
    </source>
</evidence>
<gene>
    <name evidence="10" type="primary">Tap2</name>
    <name evidence="10" type="ORF">SCLMEX_R02323</name>
</gene>
<dbReference type="AlphaFoldDB" id="A0A7K8WA75"/>
<feature type="non-terminal residue" evidence="10">
    <location>
        <position position="721"/>
    </location>
</feature>
<dbReference type="InterPro" id="IPR039421">
    <property type="entry name" value="Type_1_exporter"/>
</dbReference>
<dbReference type="EMBL" id="VWZF01002764">
    <property type="protein sequence ID" value="NXF75544.1"/>
    <property type="molecule type" value="Genomic_DNA"/>
</dbReference>
<evidence type="ECO:0000256" key="3">
    <source>
        <dbReference type="ARBA" id="ARBA00022741"/>
    </source>
</evidence>
<dbReference type="GO" id="GO:0016887">
    <property type="term" value="F:ATP hydrolysis activity"/>
    <property type="evidence" value="ECO:0007669"/>
    <property type="project" value="InterPro"/>
</dbReference>
<evidence type="ECO:0000256" key="7">
    <source>
        <dbReference type="SAM" id="Phobius"/>
    </source>
</evidence>
<feature type="domain" description="ABC transmembrane type-1" evidence="9">
    <location>
        <begin position="164"/>
        <end position="443"/>
    </location>
</feature>
<dbReference type="SUPFAM" id="SSF90123">
    <property type="entry name" value="ABC transporter transmembrane region"/>
    <property type="match status" value="1"/>
</dbReference>
<reference evidence="10 11" key="1">
    <citation type="submission" date="2019-09" db="EMBL/GenBank/DDBJ databases">
        <title>Bird 10,000 Genomes (B10K) Project - Family phase.</title>
        <authorList>
            <person name="Zhang G."/>
        </authorList>
    </citation>
    <scope>NUCLEOTIDE SEQUENCE [LARGE SCALE GENOMIC DNA]</scope>
    <source>
        <strain evidence="10">B10K-DU-001-03</strain>
        <tissue evidence="10">Muscle</tissue>
    </source>
</reference>
<evidence type="ECO:0000313" key="11">
    <source>
        <dbReference type="Proteomes" id="UP000588334"/>
    </source>
</evidence>
<evidence type="ECO:0000259" key="8">
    <source>
        <dbReference type="PROSITE" id="PS50893"/>
    </source>
</evidence>
<name>A0A7K8WA75_9FURN</name>
<dbReference type="PROSITE" id="PS50929">
    <property type="entry name" value="ABC_TM1F"/>
    <property type="match status" value="1"/>
</dbReference>
<keyword evidence="2 7" id="KW-0812">Transmembrane</keyword>
<dbReference type="GO" id="GO:0005524">
    <property type="term" value="F:ATP binding"/>
    <property type="evidence" value="ECO:0007669"/>
    <property type="project" value="UniProtKB-KW"/>
</dbReference>
<evidence type="ECO:0000256" key="4">
    <source>
        <dbReference type="ARBA" id="ARBA00022840"/>
    </source>
</evidence>
<keyword evidence="6 7" id="KW-0472">Membrane</keyword>
<dbReference type="PROSITE" id="PS50893">
    <property type="entry name" value="ABC_TRANSPORTER_2"/>
    <property type="match status" value="1"/>
</dbReference>
<evidence type="ECO:0000256" key="6">
    <source>
        <dbReference type="ARBA" id="ARBA00023136"/>
    </source>
</evidence>
<dbReference type="SMART" id="SM00382">
    <property type="entry name" value="AAA"/>
    <property type="match status" value="1"/>
</dbReference>
<feature type="domain" description="ABC transporter" evidence="8">
    <location>
        <begin position="492"/>
        <end position="720"/>
    </location>
</feature>
<keyword evidence="3" id="KW-0547">Nucleotide-binding</keyword>
<keyword evidence="11" id="KW-1185">Reference proteome</keyword>
<organism evidence="10 11">
    <name type="scientific">Sclerurus mexicanus</name>
    <name type="common">tawny-throated leaftosser</name>
    <dbReference type="NCBI Taxonomy" id="265632"/>
    <lineage>
        <taxon>Eukaryota</taxon>
        <taxon>Metazoa</taxon>
        <taxon>Chordata</taxon>
        <taxon>Craniata</taxon>
        <taxon>Vertebrata</taxon>
        <taxon>Euteleostomi</taxon>
        <taxon>Archelosauria</taxon>
        <taxon>Archosauria</taxon>
        <taxon>Dinosauria</taxon>
        <taxon>Saurischia</taxon>
        <taxon>Theropoda</taxon>
        <taxon>Coelurosauria</taxon>
        <taxon>Aves</taxon>
        <taxon>Neognathae</taxon>
        <taxon>Neoaves</taxon>
        <taxon>Telluraves</taxon>
        <taxon>Australaves</taxon>
        <taxon>Passeriformes</taxon>
        <taxon>Furnariidae</taxon>
        <taxon>Sclerurus</taxon>
    </lineage>
</organism>
<dbReference type="SUPFAM" id="SSF52540">
    <property type="entry name" value="P-loop containing nucleoside triphosphate hydrolases"/>
    <property type="match status" value="1"/>
</dbReference>
<accession>A0A7K8WA75</accession>
<protein>
    <submittedName>
        <fullName evidence="10">TAP2 protein</fullName>
    </submittedName>
</protein>
<evidence type="ECO:0000259" key="9">
    <source>
        <dbReference type="PROSITE" id="PS50929"/>
    </source>
</evidence>
<sequence length="721" mass="76814">MALPPAALLPGVLLVADALALVLLGPLVPVLAPLGVLGMWLEAALRLPILAVATYLLSPRRPPGATAAAVAAATTPAAFGTFQSLLGPPRAGLGLLATAAPAWLGVTHAATVLALLAWAAPPAPGGIPKTPSDVPESPRGVPKAPAATWRVLALAWSERNVLGAAFLCLVLAAIGETAGPYVTGKVLDAIGSGAGLTAGAIGMVAAAEAASVLFSGCRGWLFLLLAARLRQSLRLRLFSHLVRQDLDFFQGMPAAELSARFSTEVPLVSVAVPKGANMLFRSLVMALVVGAAMAGLSPGLALLALLELPLGIAARRIHSARRQALQQSMLEASAQTASGVQESVAAIETIRIFSAEEEEEERHSRNLAEELRLKERMELELAGFTFVQRVLQLAIRVLVLFRSHQQLRDGSITAGVLVTFLLYQDTVGHHVQVLLFGFNEFLTNAAAGQKIWEYLDQEPRGVVSGTLKPPKLQGNVTFQRVSFTYPENPESLVLKARVKMMTSPVPILQDVSFEVHSGKVTALAGPNGSGKSTAVALLERLRDPGSGKVLLDGIPLQEYEHQYLHRQVVLVEQNPVLFSGTIRENIVLGLEHCEESELQEAAAAAGATEFIQGLEHGWDTEVGEHGGWLAAGERRHLALARALLRHPTVLILDEALDDGDEGAAQRWMHSGLTRTVLVVSHRPRVLDAADWLVVLEHGAVAEVGRPAELRERRGAYSRLLR</sequence>
<feature type="transmembrane region" description="Helical" evidence="7">
    <location>
        <begin position="283"/>
        <end position="306"/>
    </location>
</feature>
<keyword evidence="5 7" id="KW-1133">Transmembrane helix</keyword>
<dbReference type="Gene3D" id="3.40.50.300">
    <property type="entry name" value="P-loop containing nucleotide triphosphate hydrolases"/>
    <property type="match status" value="1"/>
</dbReference>
<evidence type="ECO:0000313" key="10">
    <source>
        <dbReference type="EMBL" id="NXF75544.1"/>
    </source>
</evidence>
<dbReference type="InterPro" id="IPR027417">
    <property type="entry name" value="P-loop_NTPase"/>
</dbReference>
<dbReference type="InterPro" id="IPR036640">
    <property type="entry name" value="ABC1_TM_sf"/>
</dbReference>
<dbReference type="Gene3D" id="1.20.1560.10">
    <property type="entry name" value="ABC transporter type 1, transmembrane domain"/>
    <property type="match status" value="1"/>
</dbReference>
<comment type="subcellular location">
    <subcellularLocation>
        <location evidence="1">Membrane</location>
        <topology evidence="1">Multi-pass membrane protein</topology>
    </subcellularLocation>
</comment>
<dbReference type="GO" id="GO:0015421">
    <property type="term" value="F:ABC-type oligopeptide transporter activity"/>
    <property type="evidence" value="ECO:0007669"/>
    <property type="project" value="TreeGrafter"/>
</dbReference>
<proteinExistence type="predicted"/>
<dbReference type="Pfam" id="PF00005">
    <property type="entry name" value="ABC_tran"/>
    <property type="match status" value="1"/>
</dbReference>
<dbReference type="OrthoDB" id="6500128at2759"/>
<dbReference type="PANTHER" id="PTHR43394:SF14">
    <property type="entry name" value="TRANSPORTER 2, ATP BINDING CASSETTE SUBFAMILY B"/>
    <property type="match status" value="1"/>
</dbReference>
<evidence type="ECO:0000256" key="5">
    <source>
        <dbReference type="ARBA" id="ARBA00022989"/>
    </source>
</evidence>
<dbReference type="GO" id="GO:0016020">
    <property type="term" value="C:membrane"/>
    <property type="evidence" value="ECO:0007669"/>
    <property type="project" value="UniProtKB-SubCell"/>
</dbReference>
<dbReference type="PANTHER" id="PTHR43394">
    <property type="entry name" value="ATP-DEPENDENT PERMEASE MDL1, MITOCHONDRIAL"/>
    <property type="match status" value="1"/>
</dbReference>
<dbReference type="InterPro" id="IPR003593">
    <property type="entry name" value="AAA+_ATPase"/>
</dbReference>
<feature type="transmembrane region" description="Helical" evidence="7">
    <location>
        <begin position="160"/>
        <end position="182"/>
    </location>
</feature>
<feature type="transmembrane region" description="Helical" evidence="7">
    <location>
        <begin position="194"/>
        <end position="227"/>
    </location>
</feature>
<dbReference type="Proteomes" id="UP000588334">
    <property type="component" value="Unassembled WGS sequence"/>
</dbReference>
<dbReference type="Pfam" id="PF00664">
    <property type="entry name" value="ABC_membrane"/>
    <property type="match status" value="1"/>
</dbReference>
<feature type="non-terminal residue" evidence="10">
    <location>
        <position position="1"/>
    </location>
</feature>
<evidence type="ECO:0000256" key="1">
    <source>
        <dbReference type="ARBA" id="ARBA00004141"/>
    </source>
</evidence>
<dbReference type="InterPro" id="IPR003439">
    <property type="entry name" value="ABC_transporter-like_ATP-bd"/>
</dbReference>